<proteinExistence type="predicted"/>
<protein>
    <submittedName>
        <fullName evidence="2">DUF1801 domain-containing protein</fullName>
    </submittedName>
</protein>
<dbReference type="Proteomes" id="UP000777935">
    <property type="component" value="Unassembled WGS sequence"/>
</dbReference>
<evidence type="ECO:0000313" key="2">
    <source>
        <dbReference type="EMBL" id="NSX55782.1"/>
    </source>
</evidence>
<sequence>MEPSDEANVADVLASVEHPTRQADGYTLDALFRKITGWQPKIWQGSILGYGQYRYQYESGRQGDFLATGFSPRNANLSIYIMPGYTDFPDLMMHLGKHKRGKACLYINKLADVDLDVLEQLIKAGIVDLGARWTVTPT</sequence>
<dbReference type="EMBL" id="JABUFE010000008">
    <property type="protein sequence ID" value="NSX55782.1"/>
    <property type="molecule type" value="Genomic_DNA"/>
</dbReference>
<dbReference type="RefSeq" id="WP_174138937.1">
    <property type="nucleotide sequence ID" value="NZ_JABUFE010000008.1"/>
</dbReference>
<dbReference type="Pfam" id="PF08818">
    <property type="entry name" value="DUF1801"/>
    <property type="match status" value="1"/>
</dbReference>
<evidence type="ECO:0000313" key="3">
    <source>
        <dbReference type="Proteomes" id="UP000777935"/>
    </source>
</evidence>
<organism evidence="2 3">
    <name type="scientific">Parasulfitobacter algicola</name>
    <dbReference type="NCBI Taxonomy" id="2614809"/>
    <lineage>
        <taxon>Bacteria</taxon>
        <taxon>Pseudomonadati</taxon>
        <taxon>Pseudomonadota</taxon>
        <taxon>Alphaproteobacteria</taxon>
        <taxon>Rhodobacterales</taxon>
        <taxon>Roseobacteraceae</taxon>
        <taxon>Parasulfitobacter</taxon>
    </lineage>
</organism>
<comment type="caution">
    <text evidence="2">The sequence shown here is derived from an EMBL/GenBank/DDBJ whole genome shotgun (WGS) entry which is preliminary data.</text>
</comment>
<reference evidence="2 3" key="1">
    <citation type="submission" date="2020-06" db="EMBL/GenBank/DDBJ databases">
        <title>Sulfitobacter algicola sp. nov., isolated from green algae.</title>
        <authorList>
            <person name="Wang C."/>
        </authorList>
    </citation>
    <scope>NUCLEOTIDE SEQUENCE [LARGE SCALE GENOMIC DNA]</scope>
    <source>
        <strain evidence="2 3">1151</strain>
    </source>
</reference>
<name>A0ABX2IS93_9RHOB</name>
<accession>A0ABX2IS93</accession>
<gene>
    <name evidence="2" type="ORF">HRQ87_13325</name>
</gene>
<feature type="domain" description="YdhG-like" evidence="1">
    <location>
        <begin position="21"/>
        <end position="124"/>
    </location>
</feature>
<keyword evidence="3" id="KW-1185">Reference proteome</keyword>
<evidence type="ECO:0000259" key="1">
    <source>
        <dbReference type="Pfam" id="PF08818"/>
    </source>
</evidence>
<dbReference type="InterPro" id="IPR014922">
    <property type="entry name" value="YdhG-like"/>
</dbReference>